<dbReference type="Proteomes" id="UP000314294">
    <property type="component" value="Unassembled WGS sequence"/>
</dbReference>
<organism evidence="2 3">
    <name type="scientific">Liparis tanakae</name>
    <name type="common">Tanaka's snailfish</name>
    <dbReference type="NCBI Taxonomy" id="230148"/>
    <lineage>
        <taxon>Eukaryota</taxon>
        <taxon>Metazoa</taxon>
        <taxon>Chordata</taxon>
        <taxon>Craniata</taxon>
        <taxon>Vertebrata</taxon>
        <taxon>Euteleostomi</taxon>
        <taxon>Actinopterygii</taxon>
        <taxon>Neopterygii</taxon>
        <taxon>Teleostei</taxon>
        <taxon>Neoteleostei</taxon>
        <taxon>Acanthomorphata</taxon>
        <taxon>Eupercaria</taxon>
        <taxon>Perciformes</taxon>
        <taxon>Cottioidei</taxon>
        <taxon>Cottales</taxon>
        <taxon>Liparidae</taxon>
        <taxon>Liparis</taxon>
    </lineage>
</organism>
<accession>A0A4Z2HMD4</accession>
<proteinExistence type="predicted"/>
<comment type="caution">
    <text evidence="2">The sequence shown here is derived from an EMBL/GenBank/DDBJ whole genome shotgun (WGS) entry which is preliminary data.</text>
</comment>
<reference evidence="2 3" key="1">
    <citation type="submission" date="2019-03" db="EMBL/GenBank/DDBJ databases">
        <title>First draft genome of Liparis tanakae, snailfish: a comprehensive survey of snailfish specific genes.</title>
        <authorList>
            <person name="Kim W."/>
            <person name="Song I."/>
            <person name="Jeong J.-H."/>
            <person name="Kim D."/>
            <person name="Kim S."/>
            <person name="Ryu S."/>
            <person name="Song J.Y."/>
            <person name="Lee S.K."/>
        </authorList>
    </citation>
    <scope>NUCLEOTIDE SEQUENCE [LARGE SCALE GENOMIC DNA]</scope>
    <source>
        <tissue evidence="2">Muscle</tissue>
    </source>
</reference>
<dbReference type="AlphaFoldDB" id="A0A4Z2HMD4"/>
<feature type="region of interest" description="Disordered" evidence="1">
    <location>
        <begin position="79"/>
        <end position="140"/>
    </location>
</feature>
<evidence type="ECO:0000256" key="1">
    <source>
        <dbReference type="SAM" id="MobiDB-lite"/>
    </source>
</evidence>
<evidence type="ECO:0000313" key="3">
    <source>
        <dbReference type="Proteomes" id="UP000314294"/>
    </source>
</evidence>
<dbReference type="EMBL" id="SRLO01000215">
    <property type="protein sequence ID" value="TNN66701.1"/>
    <property type="molecule type" value="Genomic_DNA"/>
</dbReference>
<feature type="region of interest" description="Disordered" evidence="1">
    <location>
        <begin position="1"/>
        <end position="30"/>
    </location>
</feature>
<name>A0A4Z2HMD4_9TELE</name>
<sequence>MQKVGMASPAIPVKRYHSPDTRLSQRGPPEDWLTRKSVFLHGSRHGNAEVLRTCGAEYLAVETLRQGFTGVNKDVNRKRKQGVVMPLSCESRQAPDTGHTGRDSCPSPGEGVAPGGRGSRVQPQEDESPPDGAAAVRTFL</sequence>
<keyword evidence="3" id="KW-1185">Reference proteome</keyword>
<gene>
    <name evidence="2" type="ORF">EYF80_023090</name>
</gene>
<evidence type="ECO:0000313" key="2">
    <source>
        <dbReference type="EMBL" id="TNN66701.1"/>
    </source>
</evidence>
<protein>
    <submittedName>
        <fullName evidence="2">Uncharacterized protein</fullName>
    </submittedName>
</protein>